<evidence type="ECO:0000313" key="2">
    <source>
        <dbReference type="EMBL" id="KAH8988591.1"/>
    </source>
</evidence>
<accession>A0AAD4QC87</accession>
<dbReference type="AlphaFoldDB" id="A0AAD4QC87"/>
<reference evidence="2" key="1">
    <citation type="submission" date="2022-01" db="EMBL/GenBank/DDBJ databases">
        <title>Comparative genomics reveals a dynamic genome evolution in the ectomycorrhizal milk-cap (Lactarius) mushrooms.</title>
        <authorList>
            <consortium name="DOE Joint Genome Institute"/>
            <person name="Lebreton A."/>
            <person name="Tang N."/>
            <person name="Kuo A."/>
            <person name="LaButti K."/>
            <person name="Drula E."/>
            <person name="Barry K."/>
            <person name="Clum A."/>
            <person name="Lipzen A."/>
            <person name="Mousain D."/>
            <person name="Ng V."/>
            <person name="Wang R."/>
            <person name="Wang X."/>
            <person name="Dai Y."/>
            <person name="Henrissat B."/>
            <person name="Grigoriev I.V."/>
            <person name="Guerin-Laguette A."/>
            <person name="Yu F."/>
            <person name="Martin F.M."/>
        </authorList>
    </citation>
    <scope>NUCLEOTIDE SEQUENCE</scope>
    <source>
        <strain evidence="2">QP</strain>
    </source>
</reference>
<proteinExistence type="predicted"/>
<sequence>MPGFGIPSNPKPHPIRDLELHDRDANVLTMPSDNSPLLIRYNLIHISHGALYIDDSNFLGTVRAKKKLRIDVAPEQPRPIEAKLRALDKFVRVLNTFRGEKVDQGLSFEEAAKLEQREHVVDLERKQGLLEKRQKQGLVMFKGRVLTSLREEEAHRWAFTDYKPSESDVEDDDGNDLDDEDLSGSAMLKMTGGRIKTLLSPMLKIFWTSPWSIPAGFITTGVMNHETGSELEVALYHIRMIILRGADYPKQNPAKTWAEGDVEKASTLTSDARFSDFLLSRLAFREGEAFRLVFSPGRVASSPSTSSMSFEPSESTIKAVPDMKASEEEDADGTAK</sequence>
<organism evidence="2 3">
    <name type="scientific">Lactarius akahatsu</name>
    <dbReference type="NCBI Taxonomy" id="416441"/>
    <lineage>
        <taxon>Eukaryota</taxon>
        <taxon>Fungi</taxon>
        <taxon>Dikarya</taxon>
        <taxon>Basidiomycota</taxon>
        <taxon>Agaricomycotina</taxon>
        <taxon>Agaricomycetes</taxon>
        <taxon>Russulales</taxon>
        <taxon>Russulaceae</taxon>
        <taxon>Lactarius</taxon>
    </lineage>
</organism>
<evidence type="ECO:0000256" key="1">
    <source>
        <dbReference type="SAM" id="MobiDB-lite"/>
    </source>
</evidence>
<evidence type="ECO:0000313" key="3">
    <source>
        <dbReference type="Proteomes" id="UP001201163"/>
    </source>
</evidence>
<feature type="compositionally biased region" description="Acidic residues" evidence="1">
    <location>
        <begin position="327"/>
        <end position="336"/>
    </location>
</feature>
<feature type="region of interest" description="Disordered" evidence="1">
    <location>
        <begin position="298"/>
        <end position="336"/>
    </location>
</feature>
<protein>
    <submittedName>
        <fullName evidence="2">Uncharacterized protein</fullName>
    </submittedName>
</protein>
<feature type="compositionally biased region" description="Low complexity" evidence="1">
    <location>
        <begin position="301"/>
        <end position="316"/>
    </location>
</feature>
<gene>
    <name evidence="2" type="ORF">EDB92DRAFT_2115655</name>
</gene>
<dbReference type="EMBL" id="JAKELL010000041">
    <property type="protein sequence ID" value="KAH8988591.1"/>
    <property type="molecule type" value="Genomic_DNA"/>
</dbReference>
<name>A0AAD4QC87_9AGAM</name>
<comment type="caution">
    <text evidence="2">The sequence shown here is derived from an EMBL/GenBank/DDBJ whole genome shotgun (WGS) entry which is preliminary data.</text>
</comment>
<keyword evidence="3" id="KW-1185">Reference proteome</keyword>
<dbReference type="Proteomes" id="UP001201163">
    <property type="component" value="Unassembled WGS sequence"/>
</dbReference>